<evidence type="ECO:0000313" key="3">
    <source>
        <dbReference type="EMBL" id="PWJ53103.1"/>
    </source>
</evidence>
<dbReference type="SUPFAM" id="SSF53756">
    <property type="entry name" value="UDP-Glycosyltransferase/glycogen phosphorylase"/>
    <property type="match status" value="1"/>
</dbReference>
<dbReference type="PANTHER" id="PTHR48043:SF145">
    <property type="entry name" value="FI06409P-RELATED"/>
    <property type="match status" value="1"/>
</dbReference>
<dbReference type="InterPro" id="IPR050271">
    <property type="entry name" value="UDP-glycosyltransferase"/>
</dbReference>
<dbReference type="InterPro" id="IPR002213">
    <property type="entry name" value="UDP_glucos_trans"/>
</dbReference>
<dbReference type="Gene3D" id="3.40.50.2000">
    <property type="entry name" value="Glycogen Phosphorylase B"/>
    <property type="match status" value="2"/>
</dbReference>
<sequence>MSCLMQKTILFLPATIHSHVLPSLFVAGLLREEYGIHYAVTSEALAGLVATQGYDAKVTSNYRVTLGMEARYLHEVKQLSGKWNILKCIRENEILTHRQNELFSLVDQIKPTAIFIDIFNSTDMLVLFPKYHKTVKLIFLNPMLSTYRINGYPTVDQAHWPKEHENQPVKNQRKGIPLKMYFTQPLDVMISKAMDRQLEKMIAAEGFSVKHPLAKDRTNTLLFDHIPEVILAPLELEVSPDVRKRNQYYLGLCTTEKKMDTQLDESFEIRFDSILKSKSKGNKIVYCTFGTFYQGSDKALLDFLNKLIDALESVTDIVVIFSVNDLVIQTLSYQRQLPDTFHFFTRVPQLKVLKHADLYVTHGGLGSVKESLQYGVPMLVYPLDPHYDQNGNGLKVEHHGLGLRGVFHHERSVDMKRKIEELLSDEKYKSNIAAFNKTCASKYSVNNLKTVVNALID</sequence>
<keyword evidence="1" id="KW-0328">Glycosyltransferase</keyword>
<keyword evidence="4" id="KW-1185">Reference proteome</keyword>
<organism evidence="3 4">
    <name type="scientific">Dyadobacter jejuensis</name>
    <dbReference type="NCBI Taxonomy" id="1082580"/>
    <lineage>
        <taxon>Bacteria</taxon>
        <taxon>Pseudomonadati</taxon>
        <taxon>Bacteroidota</taxon>
        <taxon>Cytophagia</taxon>
        <taxon>Cytophagales</taxon>
        <taxon>Spirosomataceae</taxon>
        <taxon>Dyadobacter</taxon>
    </lineage>
</organism>
<evidence type="ECO:0000256" key="1">
    <source>
        <dbReference type="ARBA" id="ARBA00022676"/>
    </source>
</evidence>
<protein>
    <submittedName>
        <fullName evidence="3">UDP:flavonoid glycosyltransferase YjiC (YdhE family)</fullName>
    </submittedName>
</protein>
<dbReference type="EMBL" id="QGDT01000026">
    <property type="protein sequence ID" value="PWJ53103.1"/>
    <property type="molecule type" value="Genomic_DNA"/>
</dbReference>
<dbReference type="AlphaFoldDB" id="A0A316A6A1"/>
<proteinExistence type="predicted"/>
<accession>A0A316A6A1</accession>
<dbReference type="PANTHER" id="PTHR48043">
    <property type="entry name" value="EG:EG0003.4 PROTEIN-RELATED"/>
    <property type="match status" value="1"/>
</dbReference>
<comment type="caution">
    <text evidence="3">The sequence shown here is derived from an EMBL/GenBank/DDBJ whole genome shotgun (WGS) entry which is preliminary data.</text>
</comment>
<evidence type="ECO:0000313" key="4">
    <source>
        <dbReference type="Proteomes" id="UP000245880"/>
    </source>
</evidence>
<gene>
    <name evidence="3" type="ORF">CLV98_12612</name>
</gene>
<evidence type="ECO:0000256" key="2">
    <source>
        <dbReference type="ARBA" id="ARBA00022679"/>
    </source>
</evidence>
<dbReference type="GO" id="GO:0008194">
    <property type="term" value="F:UDP-glycosyltransferase activity"/>
    <property type="evidence" value="ECO:0007669"/>
    <property type="project" value="InterPro"/>
</dbReference>
<dbReference type="Proteomes" id="UP000245880">
    <property type="component" value="Unassembled WGS sequence"/>
</dbReference>
<keyword evidence="2 3" id="KW-0808">Transferase</keyword>
<dbReference type="CDD" id="cd03784">
    <property type="entry name" value="GT1_Gtf-like"/>
    <property type="match status" value="1"/>
</dbReference>
<name>A0A316A6A1_9BACT</name>
<dbReference type="Pfam" id="PF00201">
    <property type="entry name" value="UDPGT"/>
    <property type="match status" value="1"/>
</dbReference>
<reference evidence="3 4" key="1">
    <citation type="submission" date="2018-03" db="EMBL/GenBank/DDBJ databases">
        <title>Genomic Encyclopedia of Archaeal and Bacterial Type Strains, Phase II (KMG-II): from individual species to whole genera.</title>
        <authorList>
            <person name="Goeker M."/>
        </authorList>
    </citation>
    <scope>NUCLEOTIDE SEQUENCE [LARGE SCALE GENOMIC DNA]</scope>
    <source>
        <strain evidence="3 4">DSM 100346</strain>
    </source>
</reference>